<keyword evidence="2" id="KW-1185">Reference proteome</keyword>
<reference evidence="1 2" key="1">
    <citation type="journal article" date="2013" name="Genome Announc.">
        <title>Complete Genome Sequence of the Pseudomonas fluorescens Bacteriophage UFV-P2.</title>
        <authorList>
            <person name="Eller M.R."/>
            <person name="Salgado R.L."/>
            <person name="Vidigal P.M."/>
            <person name="Alves M.P."/>
            <person name="Dias R.S."/>
            <person name="de Oliveira L.L."/>
            <person name="da Silva C.C."/>
            <person name="de Carvalho A.F."/>
            <person name="De Paula S.O."/>
        </authorList>
    </citation>
    <scope>NUCLEOTIDE SEQUENCE [LARGE SCALE GENOMIC DNA]</scope>
</reference>
<dbReference type="EMBL" id="JX863101">
    <property type="protein sequence ID" value="AGH62705.1"/>
    <property type="molecule type" value="Genomic_DNA"/>
</dbReference>
<evidence type="ECO:0000313" key="2">
    <source>
        <dbReference type="Proteomes" id="UP000007008"/>
    </source>
</evidence>
<dbReference type="RefSeq" id="YP_007518463.1">
    <property type="nucleotide sequence ID" value="NC_018850.2"/>
</dbReference>
<proteinExistence type="predicted"/>
<dbReference type="KEGG" id="vg:13828887"/>
<accession>M4T660</accession>
<dbReference type="GeneID" id="13828887"/>
<sequence length="40" mass="5177">MSWFWWKREQVNPKLYPDWYLVTIRLQLWGKTMSIYFEVH</sequence>
<dbReference type="OrthoDB" id="24974at10239"/>
<dbReference type="Proteomes" id="UP000007008">
    <property type="component" value="Segment"/>
</dbReference>
<evidence type="ECO:0000313" key="1">
    <source>
        <dbReference type="EMBL" id="AGH62705.1"/>
    </source>
</evidence>
<name>M4T660_9CAUD</name>
<organism evidence="1 2">
    <name type="scientific">Pseudomonas phage UFV-P2</name>
    <dbReference type="NCBI Taxonomy" id="1235661"/>
    <lineage>
        <taxon>Viruses</taxon>
        <taxon>Duplodnaviria</taxon>
        <taxon>Heunggongvirae</taxon>
        <taxon>Uroviricota</taxon>
        <taxon>Caudoviricetes</taxon>
        <taxon>Vicosavirus</taxon>
        <taxon>Vicosavirus UFVP2</taxon>
    </lineage>
</organism>
<protein>
    <submittedName>
        <fullName evidence="1">Uncharacterized protein</fullName>
    </submittedName>
</protein>